<dbReference type="AlphaFoldDB" id="A0A2V3A752"/>
<dbReference type="NCBIfam" id="TIGR01444">
    <property type="entry name" value="fkbM_fam"/>
    <property type="match status" value="1"/>
</dbReference>
<dbReference type="EMBL" id="QGTW01000001">
    <property type="protein sequence ID" value="PWW31910.1"/>
    <property type="molecule type" value="Genomic_DNA"/>
</dbReference>
<accession>A0A2V3A752</accession>
<protein>
    <submittedName>
        <fullName evidence="2">FkbM family methyltransferase</fullName>
    </submittedName>
</protein>
<sequence length="264" mass="30839">MERNIMIIRVRGANFKVNATPFYQGFWNKFPNWETETFRIFQRFLSNKHSYLDIGAWIGPTVLYGAQIAKHVYALEPDPVAYKELINNIKINPGFVSKITCIKAAMEEKPGLIKLFKRSELGDSSSSVIPTRSEKDYCTVRATSIEELTKNYNMKDINFIKMDIEGGEYFIIPSITKYLQKNRPTLLLSLHPPFLQEAIQLRSKTNNNSRIDLKSLNKEMLTRNLLKHLDFYKYIYDYRGNLVTKDSVLKLNQHGMFLFTDEQW</sequence>
<dbReference type="InterPro" id="IPR029063">
    <property type="entry name" value="SAM-dependent_MTases_sf"/>
</dbReference>
<dbReference type="SUPFAM" id="SSF53335">
    <property type="entry name" value="S-adenosyl-L-methionine-dependent methyltransferases"/>
    <property type="match status" value="1"/>
</dbReference>
<feature type="domain" description="Methyltransferase FkbM" evidence="1">
    <location>
        <begin position="53"/>
        <end position="192"/>
    </location>
</feature>
<dbReference type="Proteomes" id="UP000247150">
    <property type="component" value="Unassembled WGS sequence"/>
</dbReference>
<dbReference type="InterPro" id="IPR006342">
    <property type="entry name" value="FkbM_mtfrase"/>
</dbReference>
<evidence type="ECO:0000313" key="3">
    <source>
        <dbReference type="Proteomes" id="UP000247150"/>
    </source>
</evidence>
<gene>
    <name evidence="2" type="ORF">DFO73_101168</name>
</gene>
<organism evidence="2 3">
    <name type="scientific">Cytobacillus oceanisediminis</name>
    <dbReference type="NCBI Taxonomy" id="665099"/>
    <lineage>
        <taxon>Bacteria</taxon>
        <taxon>Bacillati</taxon>
        <taxon>Bacillota</taxon>
        <taxon>Bacilli</taxon>
        <taxon>Bacillales</taxon>
        <taxon>Bacillaceae</taxon>
        <taxon>Cytobacillus</taxon>
    </lineage>
</organism>
<dbReference type="OrthoDB" id="5329963at2"/>
<comment type="caution">
    <text evidence="2">The sequence shown here is derived from an EMBL/GenBank/DDBJ whole genome shotgun (WGS) entry which is preliminary data.</text>
</comment>
<dbReference type="PANTHER" id="PTHR34203:SF15">
    <property type="entry name" value="SLL1173 PROTEIN"/>
    <property type="match status" value="1"/>
</dbReference>
<evidence type="ECO:0000259" key="1">
    <source>
        <dbReference type="Pfam" id="PF05050"/>
    </source>
</evidence>
<keyword evidence="2" id="KW-0808">Transferase</keyword>
<evidence type="ECO:0000313" key="2">
    <source>
        <dbReference type="EMBL" id="PWW31910.1"/>
    </source>
</evidence>
<dbReference type="RefSeq" id="WP_110062892.1">
    <property type="nucleotide sequence ID" value="NZ_QGTW01000001.1"/>
</dbReference>
<dbReference type="PANTHER" id="PTHR34203">
    <property type="entry name" value="METHYLTRANSFERASE, FKBM FAMILY PROTEIN"/>
    <property type="match status" value="1"/>
</dbReference>
<proteinExistence type="predicted"/>
<dbReference type="GO" id="GO:0008168">
    <property type="term" value="F:methyltransferase activity"/>
    <property type="evidence" value="ECO:0007669"/>
    <property type="project" value="UniProtKB-KW"/>
</dbReference>
<reference evidence="2 3" key="1">
    <citation type="submission" date="2018-05" db="EMBL/GenBank/DDBJ databases">
        <title>Freshwater and sediment microbial communities from various areas in North America, analyzing microbe dynamics in response to fracking.</title>
        <authorList>
            <person name="Lamendella R."/>
        </authorList>
    </citation>
    <scope>NUCLEOTIDE SEQUENCE [LARGE SCALE GENOMIC DNA]</scope>
    <source>
        <strain evidence="2 3">15_TX</strain>
    </source>
</reference>
<dbReference type="Pfam" id="PF05050">
    <property type="entry name" value="Methyltransf_21"/>
    <property type="match status" value="1"/>
</dbReference>
<dbReference type="InterPro" id="IPR052514">
    <property type="entry name" value="SAM-dependent_MTase"/>
</dbReference>
<dbReference type="Gene3D" id="3.40.50.150">
    <property type="entry name" value="Vaccinia Virus protein VP39"/>
    <property type="match status" value="1"/>
</dbReference>
<dbReference type="GO" id="GO:0032259">
    <property type="term" value="P:methylation"/>
    <property type="evidence" value="ECO:0007669"/>
    <property type="project" value="UniProtKB-KW"/>
</dbReference>
<keyword evidence="2" id="KW-0489">Methyltransferase</keyword>
<name>A0A2V3A752_9BACI</name>